<dbReference type="Proteomes" id="UP000663419">
    <property type="component" value="Chromosome 2"/>
</dbReference>
<evidence type="ECO:0000313" key="1">
    <source>
        <dbReference type="EMBL" id="QSS50765.1"/>
    </source>
</evidence>
<evidence type="ECO:0000313" key="2">
    <source>
        <dbReference type="Proteomes" id="UP000663419"/>
    </source>
</evidence>
<sequence length="120" mass="13722">MIRYSFPPQLANWYNYGAGGYQTIKAPPNASQGKGGFKNTCIGTKIFSTLNPLCRENLHSEPRFPAKRLQGKPRNHYIPMIWKIKHGYIISYVKNNKVRGPPNWPILKGNQTHVPRTCIQ</sequence>
<dbReference type="AlphaFoldDB" id="A0A8A1LD42"/>
<name>A0A8A1LD42_AJEC8</name>
<reference evidence="1" key="1">
    <citation type="submission" date="2021-01" db="EMBL/GenBank/DDBJ databases">
        <title>Chromosome-level genome assembly of a human fungal pathogen reveals clustering of transcriptionally co-regulated genes.</title>
        <authorList>
            <person name="Voorhies M."/>
            <person name="Cohen S."/>
            <person name="Shea T.P."/>
            <person name="Petrus S."/>
            <person name="Munoz J.F."/>
            <person name="Poplawski S."/>
            <person name="Goldman W.E."/>
            <person name="Michael T."/>
            <person name="Cuomo C.A."/>
            <person name="Sil A."/>
            <person name="Beyhan S."/>
        </authorList>
    </citation>
    <scope>NUCLEOTIDE SEQUENCE</scope>
    <source>
        <strain evidence="1">H88</strain>
    </source>
</reference>
<dbReference type="EMBL" id="CP069103">
    <property type="protein sequence ID" value="QSS50765.1"/>
    <property type="molecule type" value="Genomic_DNA"/>
</dbReference>
<dbReference type="VEuPathDB" id="FungiDB:I7I53_05900"/>
<gene>
    <name evidence="1" type="ORF">I7I53_05900</name>
</gene>
<accession>A0A8A1LD42</accession>
<organism evidence="1 2">
    <name type="scientific">Ajellomyces capsulatus (strain H88)</name>
    <name type="common">Darling's disease fungus</name>
    <name type="synonym">Histoplasma capsulatum</name>
    <dbReference type="NCBI Taxonomy" id="544711"/>
    <lineage>
        <taxon>Eukaryota</taxon>
        <taxon>Fungi</taxon>
        <taxon>Dikarya</taxon>
        <taxon>Ascomycota</taxon>
        <taxon>Pezizomycotina</taxon>
        <taxon>Eurotiomycetes</taxon>
        <taxon>Eurotiomycetidae</taxon>
        <taxon>Onygenales</taxon>
        <taxon>Ajellomycetaceae</taxon>
        <taxon>Histoplasma</taxon>
    </lineage>
</organism>
<proteinExistence type="predicted"/>
<protein>
    <submittedName>
        <fullName evidence="1">Uncharacterized protein</fullName>
    </submittedName>
</protein>